<evidence type="ECO:0000313" key="6">
    <source>
        <dbReference type="Proteomes" id="UP000406256"/>
    </source>
</evidence>
<dbReference type="RefSeq" id="WP_217426317.1">
    <property type="nucleotide sequence ID" value="NZ_CABPSB010000011.1"/>
</dbReference>
<dbReference type="InterPro" id="IPR035418">
    <property type="entry name" value="AraC-bd_2"/>
</dbReference>
<protein>
    <submittedName>
        <fullName evidence="5">AraC family transcriptional regulator</fullName>
    </submittedName>
</protein>
<dbReference type="GO" id="GO:0043565">
    <property type="term" value="F:sequence-specific DNA binding"/>
    <property type="evidence" value="ECO:0007669"/>
    <property type="project" value="InterPro"/>
</dbReference>
<keyword evidence="3" id="KW-0804">Transcription</keyword>
<dbReference type="SUPFAM" id="SSF46689">
    <property type="entry name" value="Homeodomain-like"/>
    <property type="match status" value="1"/>
</dbReference>
<gene>
    <name evidence="5" type="ORF">PAN31108_03187</name>
</gene>
<dbReference type="Proteomes" id="UP000406256">
    <property type="component" value="Unassembled WGS sequence"/>
</dbReference>
<keyword evidence="2" id="KW-0238">DNA-binding</keyword>
<dbReference type="PANTHER" id="PTHR43280">
    <property type="entry name" value="ARAC-FAMILY TRANSCRIPTIONAL REGULATOR"/>
    <property type="match status" value="1"/>
</dbReference>
<proteinExistence type="predicted"/>
<dbReference type="AlphaFoldDB" id="A0A5E4WF23"/>
<dbReference type="Pfam" id="PF12833">
    <property type="entry name" value="HTH_18"/>
    <property type="match status" value="1"/>
</dbReference>
<dbReference type="InterPro" id="IPR009057">
    <property type="entry name" value="Homeodomain-like_sf"/>
</dbReference>
<keyword evidence="6" id="KW-1185">Reference proteome</keyword>
<evidence type="ECO:0000313" key="5">
    <source>
        <dbReference type="EMBL" id="VVE22174.1"/>
    </source>
</evidence>
<feature type="domain" description="HTH araC/xylS-type" evidence="4">
    <location>
        <begin position="216"/>
        <end position="315"/>
    </location>
</feature>
<organism evidence="5 6">
    <name type="scientific">Pandoraea anhela</name>
    <dbReference type="NCBI Taxonomy" id="2508295"/>
    <lineage>
        <taxon>Bacteria</taxon>
        <taxon>Pseudomonadati</taxon>
        <taxon>Pseudomonadota</taxon>
        <taxon>Betaproteobacteria</taxon>
        <taxon>Burkholderiales</taxon>
        <taxon>Burkholderiaceae</taxon>
        <taxon>Pandoraea</taxon>
    </lineage>
</organism>
<dbReference type="EMBL" id="CABPSB010000011">
    <property type="protein sequence ID" value="VVE22174.1"/>
    <property type="molecule type" value="Genomic_DNA"/>
</dbReference>
<evidence type="ECO:0000256" key="1">
    <source>
        <dbReference type="ARBA" id="ARBA00023015"/>
    </source>
</evidence>
<name>A0A5E4WF23_9BURK</name>
<dbReference type="Gene3D" id="1.10.10.60">
    <property type="entry name" value="Homeodomain-like"/>
    <property type="match status" value="1"/>
</dbReference>
<accession>A0A5E4WF23</accession>
<dbReference type="InterPro" id="IPR018060">
    <property type="entry name" value="HTH_AraC"/>
</dbReference>
<evidence type="ECO:0000259" key="4">
    <source>
        <dbReference type="PROSITE" id="PS01124"/>
    </source>
</evidence>
<reference evidence="5 6" key="1">
    <citation type="submission" date="2019-08" db="EMBL/GenBank/DDBJ databases">
        <authorList>
            <person name="Peeters C."/>
        </authorList>
    </citation>
    <scope>NUCLEOTIDE SEQUENCE [LARGE SCALE GENOMIC DNA]</scope>
    <source>
        <strain evidence="5 6">LMG 31108</strain>
    </source>
</reference>
<sequence length="329" mass="36917">MMIRFTTDDIAPKDRFDHWRETRAKNLFGVTIEMPAERRSRFFGAFSAHTVGNAVASEMRASAYHVSRRPADIARAAANSLCIGFQVHGPGMFDTGHGRSHFVGNGDMVINFSDLPFYATPGTQDDFHFQLLKIPVEDSLMLGQPVDDLFAARFVGDAACSRAFRALFRALMSERGLVGDAHADVAHIARLALLARGRLKEGMPEVRAALRAGQRYAAREIMFRRKHEQKLTPAMVAAELGMSARQLFIVFESAEQSYLQTLTSLRLAEAQRLLACADRLPIAQIVYASGFDSVATFYRHFKRLCGMAPGEFREHNHLLRQTHWERPAF</sequence>
<dbReference type="SMART" id="SM00342">
    <property type="entry name" value="HTH_ARAC"/>
    <property type="match status" value="1"/>
</dbReference>
<dbReference type="GO" id="GO:0003700">
    <property type="term" value="F:DNA-binding transcription factor activity"/>
    <property type="evidence" value="ECO:0007669"/>
    <property type="project" value="InterPro"/>
</dbReference>
<dbReference type="PROSITE" id="PS01124">
    <property type="entry name" value="HTH_ARAC_FAMILY_2"/>
    <property type="match status" value="1"/>
</dbReference>
<evidence type="ECO:0000256" key="3">
    <source>
        <dbReference type="ARBA" id="ARBA00023163"/>
    </source>
</evidence>
<dbReference type="Pfam" id="PF14525">
    <property type="entry name" value="AraC_binding_2"/>
    <property type="match status" value="1"/>
</dbReference>
<dbReference type="PANTHER" id="PTHR43280:SF31">
    <property type="entry name" value="TRANSCRIPTIONAL REGULATORY PROTEIN"/>
    <property type="match status" value="1"/>
</dbReference>
<keyword evidence="1" id="KW-0805">Transcription regulation</keyword>
<evidence type="ECO:0000256" key="2">
    <source>
        <dbReference type="ARBA" id="ARBA00023125"/>
    </source>
</evidence>